<feature type="transmembrane region" description="Helical" evidence="1">
    <location>
        <begin position="43"/>
        <end position="63"/>
    </location>
</feature>
<evidence type="ECO:0000313" key="4">
    <source>
        <dbReference type="Proteomes" id="UP000315947"/>
    </source>
</evidence>
<proteinExistence type="predicted"/>
<organism evidence="3 4">
    <name type="scientific">Shewanella psychropiezotolerans</name>
    <dbReference type="NCBI Taxonomy" id="2593655"/>
    <lineage>
        <taxon>Bacteria</taxon>
        <taxon>Pseudomonadati</taxon>
        <taxon>Pseudomonadota</taxon>
        <taxon>Gammaproteobacteria</taxon>
        <taxon>Alteromonadales</taxon>
        <taxon>Shewanellaceae</taxon>
        <taxon>Shewanella</taxon>
    </lineage>
</organism>
<name>A0ABX5X7T9_9GAMM</name>
<dbReference type="InterPro" id="IPR025016">
    <property type="entry name" value="DUF3955"/>
</dbReference>
<gene>
    <name evidence="3" type="ORF">FM037_20975</name>
</gene>
<evidence type="ECO:0000259" key="2">
    <source>
        <dbReference type="Pfam" id="PF13127"/>
    </source>
</evidence>
<evidence type="ECO:0000256" key="1">
    <source>
        <dbReference type="SAM" id="Phobius"/>
    </source>
</evidence>
<keyword evidence="1" id="KW-1133">Transmembrane helix</keyword>
<keyword evidence="4" id="KW-1185">Reference proteome</keyword>
<sequence length="66" mass="7594">MKSIIVSVLLLVLGGIFLLLENTFYQYVDEQGFLHESLFMPLGFFSVCLGLIIMLLVFISRFFTKK</sequence>
<feature type="domain" description="DUF3955" evidence="2">
    <location>
        <begin position="4"/>
        <end position="59"/>
    </location>
</feature>
<accession>A0ABX5X7T9</accession>
<evidence type="ECO:0000313" key="3">
    <source>
        <dbReference type="EMBL" id="QDO86792.1"/>
    </source>
</evidence>
<dbReference type="Proteomes" id="UP000315947">
    <property type="component" value="Chromosome"/>
</dbReference>
<dbReference type="Pfam" id="PF13127">
    <property type="entry name" value="DUF3955"/>
    <property type="match status" value="1"/>
</dbReference>
<protein>
    <submittedName>
        <fullName evidence="3">DUF3955 domain-containing protein</fullName>
    </submittedName>
</protein>
<dbReference type="EMBL" id="CP041614">
    <property type="protein sequence ID" value="QDO86792.1"/>
    <property type="molecule type" value="Genomic_DNA"/>
</dbReference>
<keyword evidence="1" id="KW-0812">Transmembrane</keyword>
<keyword evidence="1" id="KW-0472">Membrane</keyword>
<reference evidence="3 4" key="1">
    <citation type="submission" date="2019-07" db="EMBL/GenBank/DDBJ databases">
        <title>Shewanella sp. YLB-06 whole genomic sequence.</title>
        <authorList>
            <person name="Yu L."/>
        </authorList>
    </citation>
    <scope>NUCLEOTIDE SEQUENCE [LARGE SCALE GENOMIC DNA]</scope>
    <source>
        <strain evidence="3 4">YLB-06</strain>
    </source>
</reference>